<dbReference type="Pfam" id="PF01048">
    <property type="entry name" value="PNP_UDP_1"/>
    <property type="match status" value="1"/>
</dbReference>
<evidence type="ECO:0000256" key="4">
    <source>
        <dbReference type="SAM" id="Phobius"/>
    </source>
</evidence>
<dbReference type="EMBL" id="BDHI01000028">
    <property type="protein sequence ID" value="GCB27014.1"/>
    <property type="molecule type" value="Genomic_DNA"/>
</dbReference>
<protein>
    <submittedName>
        <fullName evidence="7">Probable thiol methyltransferase 2</fullName>
    </submittedName>
</protein>
<evidence type="ECO:0000313" key="7">
    <source>
        <dbReference type="EMBL" id="GCB27014.1"/>
    </source>
</evidence>
<dbReference type="Gene3D" id="3.40.50.1580">
    <property type="entry name" value="Nucleoside phosphorylase domain"/>
    <property type="match status" value="1"/>
</dbReference>
<dbReference type="PANTHER" id="PTHR46082">
    <property type="entry name" value="ATP/GTP-BINDING PROTEIN-RELATED"/>
    <property type="match status" value="1"/>
</dbReference>
<dbReference type="InterPro" id="IPR056002">
    <property type="entry name" value="DUF7580"/>
</dbReference>
<dbReference type="Gene3D" id="3.40.50.150">
    <property type="entry name" value="Vaccinia Virus protein VP39"/>
    <property type="match status" value="1"/>
</dbReference>
<keyword evidence="1 7" id="KW-0489">Methyltransferase</keyword>
<organism evidence="7 8">
    <name type="scientific">Aspergillus awamori</name>
    <name type="common">Black koji mold</name>
    <dbReference type="NCBI Taxonomy" id="105351"/>
    <lineage>
        <taxon>Eukaryota</taxon>
        <taxon>Fungi</taxon>
        <taxon>Dikarya</taxon>
        <taxon>Ascomycota</taxon>
        <taxon>Pezizomycotina</taxon>
        <taxon>Eurotiomycetes</taxon>
        <taxon>Eurotiomycetidae</taxon>
        <taxon>Eurotiales</taxon>
        <taxon>Aspergillaceae</taxon>
        <taxon>Aspergillus</taxon>
    </lineage>
</organism>
<dbReference type="InterPro" id="IPR000845">
    <property type="entry name" value="Nucleoside_phosphorylase_d"/>
</dbReference>
<keyword evidence="4" id="KW-0812">Transmembrane</keyword>
<feature type="transmembrane region" description="Helical" evidence="4">
    <location>
        <begin position="1063"/>
        <end position="1082"/>
    </location>
</feature>
<dbReference type="InterPro" id="IPR008854">
    <property type="entry name" value="TPMT"/>
</dbReference>
<dbReference type="CDD" id="cd02440">
    <property type="entry name" value="AdoMet_MTases"/>
    <property type="match status" value="1"/>
</dbReference>
<evidence type="ECO:0000256" key="2">
    <source>
        <dbReference type="ARBA" id="ARBA00022679"/>
    </source>
</evidence>
<feature type="domain" description="DUF7580" evidence="6">
    <location>
        <begin position="201"/>
        <end position="529"/>
    </location>
</feature>
<sequence>MAHRSADIDLVCLVSDVITALGGTFRHSPRLYRDLKVSLAIMALEIHNVDIYVALSEEPNLRRTFENMAEALDRAFRKDFVNTKYQQLKAGEETQPPGLSKWWPRLFTSWTDSPKEYMKNWTQTPYPYLGLVSELLQSSLQRELRIGELIIDDYRVIRDLTNLANELVEQLDRGHSFDDDEDFTEKAQPNPSISEAAIRGETSIRYLSQNLYHTLHENWPCQLEGHEHGRKLGHCVEAKFCLDPQWSSRDPDPSRDSFFILLAGSDIIQECRVRWLPTDVMIETNTLACLVDHEASKDVCLQLAKDDNNRLWGLELGQPLEVLQLAEECTGRSLESLRKLLEIVKPTYAAKRVLGLTLARSLLHLLEGPWVSSYLSIDDIFIFCKVQNGYPYPLFDKVFLSTAFKTIGGECGPQASRRPPYSIHPFPTILALGIALAEMELGDELLDIYGQPSFAGLRNKPSRLAKKLWEECERRFHLGTGLMRTVRFCTDQTAFLRFADMGKETVFTDSEFVDVYYRNAIRPLEEDLVNGAKWTWDEVNRLQRRDLVDQGVCKIIKLKIDPPLHESSERMRNAEPKWSKPPGHVSGLVAIPEANGSMEDSQQNLSSDETLRINDKASHCQPSDTQEPVRPKTRDGFDVAIICALPIEADAVLSAFDHHWDKELYGKATNDPNFYSVGVMRGRNVVLVHPPRSGKAPAANVATACAMSFTKVTLALIVGVCGGVPFKDNKEEILLGDVVISKGVIQYDHGRQYSDGFKRKIEMEAALGRPNPQIGSVLAALETQFHRENVQHKITAFLDNLDDDVTSYPGHVEDRLFPSWYRHKHHNHQVCRVCADCWNNDDSVCDIAPELNCQVAGCEDIRIVKRHRQNQRNQPFVHVGLIASGDSVLKSATHRDQIAENENVIAFEMEGAGAWDALPCVVIKGVCDYADSHKNKLWQKYAAITAAACAREFIQHWARSLYYYKFQFTRNHQNGTDHKIQAVHINARAIAVISLIGSIMSAGITAIATLHSERLKRLSESEKLVAKYRDPLLLASMELQSRLYNILEQDFLSHYEKEYRRDLVDVYTAFLIGQFFSWTYILRRQVQFFRFSTDKSHQKLSRAIEAIQKSFSTDEYGKEDSDFMLWRGEQLAIGEIMTVSNDVAPDRVSLNFPRLHRHPITMTTPTDNKFKDAQAYLAKHQGDSYLKGWDLLWDKGDYLPWDRGFPNPALEDTLVQRVGTIGGPIAPNGERRKVLVPGCGRGVDVLLFASFGYDAYGLECSAAAVEACKKEEVKVNNIQYRVRDEKVGKGKITFVQGDFFDDTWLKEIGVPRNGFDVIYDYTFFCALNPELRPKWALRHTELLAPFPAGNLICLESPRHRDPLAPGPPFASPSEAYMEHLSHPGEEISYNDKGLVDADPLREPSKAGLERVAYWQPERTHTVGKDKNGVIQDRVSIWRRRD</sequence>
<reference evidence="7 8" key="1">
    <citation type="submission" date="2016-09" db="EMBL/GenBank/DDBJ databases">
        <title>Aspergillus awamori IFM 58123T.</title>
        <authorList>
            <person name="Kusuya Y."/>
            <person name="Shimizu M."/>
            <person name="Takahashi H."/>
            <person name="Yaguchi T."/>
        </authorList>
    </citation>
    <scope>NUCLEOTIDE SEQUENCE [LARGE SCALE GENOMIC DNA]</scope>
    <source>
        <strain evidence="7 8">IFM 58123</strain>
    </source>
</reference>
<evidence type="ECO:0000259" key="6">
    <source>
        <dbReference type="Pfam" id="PF24476"/>
    </source>
</evidence>
<dbReference type="InterPro" id="IPR035994">
    <property type="entry name" value="Nucleoside_phosphorylase_sf"/>
</dbReference>
<dbReference type="Pfam" id="PF05724">
    <property type="entry name" value="TPMT"/>
    <property type="match status" value="1"/>
</dbReference>
<keyword evidence="4" id="KW-1133">Transmembrane helix</keyword>
<keyword evidence="4" id="KW-0472">Membrane</keyword>
<dbReference type="PANTHER" id="PTHR46082:SF6">
    <property type="entry name" value="AAA+ ATPASE DOMAIN-CONTAINING PROTEIN-RELATED"/>
    <property type="match status" value="1"/>
</dbReference>
<accession>A0A401L655</accession>
<dbReference type="Pfam" id="PF24476">
    <property type="entry name" value="DUF7580"/>
    <property type="match status" value="1"/>
</dbReference>
<keyword evidence="2 7" id="KW-0808">Transferase</keyword>
<feature type="domain" description="Nucleoside phosphorylase" evidence="5">
    <location>
        <begin position="639"/>
        <end position="759"/>
    </location>
</feature>
<dbReference type="STRING" id="105351.A0A401L655"/>
<evidence type="ECO:0000256" key="1">
    <source>
        <dbReference type="ARBA" id="ARBA00022603"/>
    </source>
</evidence>
<dbReference type="InterPro" id="IPR053137">
    <property type="entry name" value="NLR-like"/>
</dbReference>
<dbReference type="SUPFAM" id="SSF53335">
    <property type="entry name" value="S-adenosyl-L-methionine-dependent methyltransferases"/>
    <property type="match status" value="1"/>
</dbReference>
<evidence type="ECO:0000313" key="8">
    <source>
        <dbReference type="Proteomes" id="UP000286921"/>
    </source>
</evidence>
<dbReference type="GO" id="GO:0032259">
    <property type="term" value="P:methylation"/>
    <property type="evidence" value="ECO:0007669"/>
    <property type="project" value="UniProtKB-KW"/>
</dbReference>
<dbReference type="InterPro" id="IPR029063">
    <property type="entry name" value="SAM-dependent_MTases_sf"/>
</dbReference>
<evidence type="ECO:0000256" key="3">
    <source>
        <dbReference type="ARBA" id="ARBA00022691"/>
    </source>
</evidence>
<feature type="transmembrane region" description="Helical" evidence="4">
    <location>
        <begin position="989"/>
        <end position="1010"/>
    </location>
</feature>
<keyword evidence="8" id="KW-1185">Reference proteome</keyword>
<evidence type="ECO:0000259" key="5">
    <source>
        <dbReference type="Pfam" id="PF01048"/>
    </source>
</evidence>
<keyword evidence="3" id="KW-0949">S-adenosyl-L-methionine</keyword>
<proteinExistence type="predicted"/>
<name>A0A401L655_ASPAW</name>
<dbReference type="Proteomes" id="UP000286921">
    <property type="component" value="Unassembled WGS sequence"/>
</dbReference>
<dbReference type="PROSITE" id="PS51585">
    <property type="entry name" value="SAM_MT_TPMT"/>
    <property type="match status" value="1"/>
</dbReference>
<dbReference type="SUPFAM" id="SSF53167">
    <property type="entry name" value="Purine and uridine phosphorylases"/>
    <property type="match status" value="1"/>
</dbReference>
<dbReference type="GO" id="GO:0008757">
    <property type="term" value="F:S-adenosylmethionine-dependent methyltransferase activity"/>
    <property type="evidence" value="ECO:0007669"/>
    <property type="project" value="InterPro"/>
</dbReference>
<dbReference type="GO" id="GO:0009116">
    <property type="term" value="P:nucleoside metabolic process"/>
    <property type="evidence" value="ECO:0007669"/>
    <property type="project" value="InterPro"/>
</dbReference>
<gene>
    <name evidence="7" type="ORF">AAWM_09899</name>
</gene>
<comment type="caution">
    <text evidence="7">The sequence shown here is derived from an EMBL/GenBank/DDBJ whole genome shotgun (WGS) entry which is preliminary data.</text>
</comment>